<protein>
    <submittedName>
        <fullName evidence="1">Uncharacterized protein</fullName>
    </submittedName>
</protein>
<evidence type="ECO:0000313" key="1">
    <source>
        <dbReference type="EMBL" id="EUC46248.1"/>
    </source>
</evidence>
<name>W6Z912_COCMI</name>
<dbReference type="GeneID" id="19128237"/>
<dbReference type="KEGG" id="bor:COCMIDRAFT_93265"/>
<feature type="non-terminal residue" evidence="1">
    <location>
        <position position="1"/>
    </location>
</feature>
<accession>W6Z912</accession>
<dbReference type="RefSeq" id="XP_007687239.1">
    <property type="nucleotide sequence ID" value="XM_007689049.1"/>
</dbReference>
<gene>
    <name evidence="1" type="ORF">COCMIDRAFT_93265</name>
</gene>
<dbReference type="AlphaFoldDB" id="W6Z912"/>
<keyword evidence="2" id="KW-1185">Reference proteome</keyword>
<reference evidence="1 2" key="1">
    <citation type="journal article" date="2013" name="PLoS Genet.">
        <title>Comparative genome structure, secondary metabolite, and effector coding capacity across Cochliobolus pathogens.</title>
        <authorList>
            <person name="Condon B.J."/>
            <person name="Leng Y."/>
            <person name="Wu D."/>
            <person name="Bushley K.E."/>
            <person name="Ohm R.A."/>
            <person name="Otillar R."/>
            <person name="Martin J."/>
            <person name="Schackwitz W."/>
            <person name="Grimwood J."/>
            <person name="MohdZainudin N."/>
            <person name="Xue C."/>
            <person name="Wang R."/>
            <person name="Manning V.A."/>
            <person name="Dhillon B."/>
            <person name="Tu Z.J."/>
            <person name="Steffenson B.J."/>
            <person name="Salamov A."/>
            <person name="Sun H."/>
            <person name="Lowry S."/>
            <person name="LaButti K."/>
            <person name="Han J."/>
            <person name="Copeland A."/>
            <person name="Lindquist E."/>
            <person name="Barry K."/>
            <person name="Schmutz J."/>
            <person name="Baker S.E."/>
            <person name="Ciuffetti L.M."/>
            <person name="Grigoriev I.V."/>
            <person name="Zhong S."/>
            <person name="Turgeon B.G."/>
        </authorList>
    </citation>
    <scope>NUCLEOTIDE SEQUENCE [LARGE SCALE GENOMIC DNA]</scope>
    <source>
        <strain evidence="1 2">ATCC 44560</strain>
    </source>
</reference>
<dbReference type="HOGENOM" id="CLU_2910196_0_0_1"/>
<evidence type="ECO:0000313" key="2">
    <source>
        <dbReference type="Proteomes" id="UP000054032"/>
    </source>
</evidence>
<dbReference type="Proteomes" id="UP000054032">
    <property type="component" value="Unassembled WGS sequence"/>
</dbReference>
<proteinExistence type="predicted"/>
<sequence length="62" mass="7152">HIAAKSLQGLRVHSWAAIIPSIPQRHCFSSYRPYFPLSYFSMVSSSCSRRTKIFSTECAMRR</sequence>
<dbReference type="EMBL" id="KI963969">
    <property type="protein sequence ID" value="EUC46248.1"/>
    <property type="molecule type" value="Genomic_DNA"/>
</dbReference>
<organism evidence="1 2">
    <name type="scientific">Bipolaris oryzae ATCC 44560</name>
    <dbReference type="NCBI Taxonomy" id="930090"/>
    <lineage>
        <taxon>Eukaryota</taxon>
        <taxon>Fungi</taxon>
        <taxon>Dikarya</taxon>
        <taxon>Ascomycota</taxon>
        <taxon>Pezizomycotina</taxon>
        <taxon>Dothideomycetes</taxon>
        <taxon>Pleosporomycetidae</taxon>
        <taxon>Pleosporales</taxon>
        <taxon>Pleosporineae</taxon>
        <taxon>Pleosporaceae</taxon>
        <taxon>Bipolaris</taxon>
    </lineage>
</organism>